<dbReference type="AlphaFoldDB" id="A0A919V5S0"/>
<feature type="region of interest" description="Disordered" evidence="1">
    <location>
        <begin position="1"/>
        <end position="28"/>
    </location>
</feature>
<dbReference type="PANTHER" id="PTHR43135:SF3">
    <property type="entry name" value="ALPHA-D-RIBOSE 1-METHYLPHOSPHONATE 5-TRIPHOSPHATE DIPHOSPHATASE"/>
    <property type="match status" value="1"/>
</dbReference>
<dbReference type="SUPFAM" id="SSF51338">
    <property type="entry name" value="Composite domain of metallo-dependent hydrolases"/>
    <property type="match status" value="1"/>
</dbReference>
<evidence type="ECO:0000313" key="3">
    <source>
        <dbReference type="EMBL" id="GII91186.1"/>
    </source>
</evidence>
<sequence>MAVGGLPGPASAAVSPEAQSTPSGGVNSDITVLRGGTVIDATGARPIRDAVVVTIGDSIVWVGREHRSMPVPAGARVVDVRGKYVIPGLWDMHVHGIYIEEFWPPLFIANGVTGIRETWGLPDVYATRDRIEQGLLTGPRVNTAGPLVDGPGSCWTGYPLALARTPAEGREAVRRTRAEGADWVKVYSFLRRDVFDAIADEARLLGLPFAGHVPTMVSVPHAARSGQRTFEHLYGMAIATSDREEEFLKRLRDTPIDPTNPFPYAQLMGELDREAVRSHNRGKAAALYASLARRGTWQSPTLTVLRVSSVPTDTLVNDPRLKYMPTSLRESWKVMLEARGPRTPERLAAEREFFAFQMRSLGEMRRAGVGVVGGTDVLNPYCMPGFSLHDELRLLVESGLSTLQALQSVTRDAARCLGTERTMGTVTRGKVADLVVLDADPLADIRNTQRIHAVVTRGTLRTRQDLDRILADVEAAAARPGAAAVSSAAARISDRMAQGGGCGCH</sequence>
<dbReference type="InterPro" id="IPR051781">
    <property type="entry name" value="Metallo-dep_Hydrolase"/>
</dbReference>
<dbReference type="InterPro" id="IPR011059">
    <property type="entry name" value="Metal-dep_hydrolase_composite"/>
</dbReference>
<keyword evidence="4" id="KW-1185">Reference proteome</keyword>
<feature type="compositionally biased region" description="Polar residues" evidence="1">
    <location>
        <begin position="17"/>
        <end position="28"/>
    </location>
</feature>
<protein>
    <submittedName>
        <fullName evidence="3">Amidohydrolase</fullName>
    </submittedName>
</protein>
<evidence type="ECO:0000259" key="2">
    <source>
        <dbReference type="Pfam" id="PF01979"/>
    </source>
</evidence>
<comment type="caution">
    <text evidence="3">The sequence shown here is derived from an EMBL/GenBank/DDBJ whole genome shotgun (WGS) entry which is preliminary data.</text>
</comment>
<name>A0A919V5S0_9ACTN</name>
<dbReference type="Pfam" id="PF01979">
    <property type="entry name" value="Amidohydro_1"/>
    <property type="match status" value="1"/>
</dbReference>
<dbReference type="GO" id="GO:0016810">
    <property type="term" value="F:hydrolase activity, acting on carbon-nitrogen (but not peptide) bonds"/>
    <property type="evidence" value="ECO:0007669"/>
    <property type="project" value="InterPro"/>
</dbReference>
<gene>
    <name evidence="3" type="ORF">Ssi02_14170</name>
</gene>
<dbReference type="InterPro" id="IPR032466">
    <property type="entry name" value="Metal_Hydrolase"/>
</dbReference>
<accession>A0A919V5S0</accession>
<dbReference type="Proteomes" id="UP000606172">
    <property type="component" value="Unassembled WGS sequence"/>
</dbReference>
<dbReference type="Gene3D" id="2.30.40.10">
    <property type="entry name" value="Urease, subunit C, domain 1"/>
    <property type="match status" value="2"/>
</dbReference>
<evidence type="ECO:0000256" key="1">
    <source>
        <dbReference type="SAM" id="MobiDB-lite"/>
    </source>
</evidence>
<dbReference type="PANTHER" id="PTHR43135">
    <property type="entry name" value="ALPHA-D-RIBOSE 1-METHYLPHOSPHONATE 5-TRIPHOSPHATE DIPHOSPHATASE"/>
    <property type="match status" value="1"/>
</dbReference>
<proteinExistence type="predicted"/>
<dbReference type="Gene3D" id="3.20.20.140">
    <property type="entry name" value="Metal-dependent hydrolases"/>
    <property type="match status" value="1"/>
</dbReference>
<dbReference type="SUPFAM" id="SSF51556">
    <property type="entry name" value="Metallo-dependent hydrolases"/>
    <property type="match status" value="1"/>
</dbReference>
<evidence type="ECO:0000313" key="4">
    <source>
        <dbReference type="Proteomes" id="UP000606172"/>
    </source>
</evidence>
<organism evidence="3 4">
    <name type="scientific">Sinosporangium siamense</name>
    <dbReference type="NCBI Taxonomy" id="1367973"/>
    <lineage>
        <taxon>Bacteria</taxon>
        <taxon>Bacillati</taxon>
        <taxon>Actinomycetota</taxon>
        <taxon>Actinomycetes</taxon>
        <taxon>Streptosporangiales</taxon>
        <taxon>Streptosporangiaceae</taxon>
        <taxon>Sinosporangium</taxon>
    </lineage>
</organism>
<dbReference type="EMBL" id="BOOW01000008">
    <property type="protein sequence ID" value="GII91186.1"/>
    <property type="molecule type" value="Genomic_DNA"/>
</dbReference>
<reference evidence="3" key="1">
    <citation type="submission" date="2021-01" db="EMBL/GenBank/DDBJ databases">
        <title>Whole genome shotgun sequence of Sinosporangium siamense NBRC 109515.</title>
        <authorList>
            <person name="Komaki H."/>
            <person name="Tamura T."/>
        </authorList>
    </citation>
    <scope>NUCLEOTIDE SEQUENCE</scope>
    <source>
        <strain evidence="3">NBRC 109515</strain>
    </source>
</reference>
<dbReference type="InterPro" id="IPR006680">
    <property type="entry name" value="Amidohydro-rel"/>
</dbReference>
<feature type="domain" description="Amidohydrolase-related" evidence="2">
    <location>
        <begin position="357"/>
        <end position="459"/>
    </location>
</feature>